<dbReference type="Proteomes" id="UP000324209">
    <property type="component" value="Chromosome"/>
</dbReference>
<gene>
    <name evidence="1" type="ORF">EXM22_15880</name>
</gene>
<accession>A0A5C1QRX4</accession>
<dbReference type="RefSeq" id="WP_149487459.1">
    <property type="nucleotide sequence ID" value="NZ_CP036150.1"/>
</dbReference>
<dbReference type="KEGG" id="ock:EXM22_15880"/>
<dbReference type="InterPro" id="IPR027396">
    <property type="entry name" value="DsrEFH-like"/>
</dbReference>
<evidence type="ECO:0000313" key="2">
    <source>
        <dbReference type="Proteomes" id="UP000324209"/>
    </source>
</evidence>
<evidence type="ECO:0000313" key="1">
    <source>
        <dbReference type="EMBL" id="QEN09384.1"/>
    </source>
</evidence>
<dbReference type="EMBL" id="CP036150">
    <property type="protein sequence ID" value="QEN09384.1"/>
    <property type="molecule type" value="Genomic_DNA"/>
</dbReference>
<sequence>MKKVIIFAFQGEPVCFAHAMLNVLNMDEKGYETGLIIEGSACSLIGALNEPSHPQHKLYSKIISKGLLAGVCRACCHQMGTLEEAEAQGLPLLSDMAGHPPMEPWISKGYEVITL</sequence>
<protein>
    <submittedName>
        <fullName evidence="1">Cytoplasmic protein</fullName>
    </submittedName>
</protein>
<dbReference type="OrthoDB" id="9807925at2"/>
<dbReference type="AlphaFoldDB" id="A0A5C1QRX4"/>
<keyword evidence="2" id="KW-1185">Reference proteome</keyword>
<organism evidence="1 2">
    <name type="scientific">Oceanispirochaeta crateris</name>
    <dbReference type="NCBI Taxonomy" id="2518645"/>
    <lineage>
        <taxon>Bacteria</taxon>
        <taxon>Pseudomonadati</taxon>
        <taxon>Spirochaetota</taxon>
        <taxon>Spirochaetia</taxon>
        <taxon>Spirochaetales</taxon>
        <taxon>Spirochaetaceae</taxon>
        <taxon>Oceanispirochaeta</taxon>
    </lineage>
</organism>
<reference evidence="1 2" key="1">
    <citation type="submission" date="2019-02" db="EMBL/GenBank/DDBJ databases">
        <title>Complete Genome Sequence and Methylome Analysis of free living Spirochaetas.</title>
        <authorList>
            <person name="Fomenkov A."/>
            <person name="Dubinina G."/>
            <person name="Leshcheva N."/>
            <person name="Mikheeva N."/>
            <person name="Grabovich M."/>
            <person name="Vincze T."/>
            <person name="Roberts R.J."/>
        </authorList>
    </citation>
    <scope>NUCLEOTIDE SEQUENCE [LARGE SCALE GENOMIC DNA]</scope>
    <source>
        <strain evidence="1 2">K2</strain>
    </source>
</reference>
<proteinExistence type="predicted"/>
<dbReference type="SUPFAM" id="SSF75169">
    <property type="entry name" value="DsrEFH-like"/>
    <property type="match status" value="1"/>
</dbReference>
<name>A0A5C1QRX4_9SPIO</name>